<feature type="transmembrane region" description="Helical" evidence="1">
    <location>
        <begin position="12"/>
        <end position="38"/>
    </location>
</feature>
<gene>
    <name evidence="2" type="ORF">GA0070604_4266</name>
</gene>
<accession>A0A1C6V306</accession>
<evidence type="ECO:0000313" key="3">
    <source>
        <dbReference type="Proteomes" id="UP000199696"/>
    </source>
</evidence>
<evidence type="ECO:0008006" key="4">
    <source>
        <dbReference type="Google" id="ProtNLM"/>
    </source>
</evidence>
<dbReference type="Proteomes" id="UP000199696">
    <property type="component" value="Unassembled WGS sequence"/>
</dbReference>
<keyword evidence="3" id="KW-1185">Reference proteome</keyword>
<feature type="transmembrane region" description="Helical" evidence="1">
    <location>
        <begin position="44"/>
        <end position="63"/>
    </location>
</feature>
<sequence length="115" mass="11764">MTGQLSENQRRYSPLAITACCMGLVPLLFASAGYALLIDLNIRLLLPALGLAVCAVAVGVAGLKEIKTTGQRGRGLAIAECVAGAAVFAVLAFSFLYLMVVGPSPAGCAPPAPCW</sequence>
<reference evidence="3" key="1">
    <citation type="submission" date="2016-06" db="EMBL/GenBank/DDBJ databases">
        <authorList>
            <person name="Varghese N."/>
            <person name="Submissions Spin"/>
        </authorList>
    </citation>
    <scope>NUCLEOTIDE SEQUENCE [LARGE SCALE GENOMIC DNA]</scope>
    <source>
        <strain evidence="3">DSM 44814</strain>
    </source>
</reference>
<keyword evidence="1" id="KW-0812">Transmembrane</keyword>
<dbReference type="EMBL" id="FMHY01000002">
    <property type="protein sequence ID" value="SCL60300.1"/>
    <property type="molecule type" value="Genomic_DNA"/>
</dbReference>
<keyword evidence="1" id="KW-1133">Transmembrane helix</keyword>
<evidence type="ECO:0000256" key="1">
    <source>
        <dbReference type="SAM" id="Phobius"/>
    </source>
</evidence>
<name>A0A1C6V306_9ACTN</name>
<organism evidence="2 3">
    <name type="scientific">Micromonospora eburnea</name>
    <dbReference type="NCBI Taxonomy" id="227316"/>
    <lineage>
        <taxon>Bacteria</taxon>
        <taxon>Bacillati</taxon>
        <taxon>Actinomycetota</taxon>
        <taxon>Actinomycetes</taxon>
        <taxon>Micromonosporales</taxon>
        <taxon>Micromonosporaceae</taxon>
        <taxon>Micromonospora</taxon>
    </lineage>
</organism>
<protein>
    <recommendedName>
        <fullName evidence="4">DUF4190 domain-containing protein</fullName>
    </recommendedName>
</protein>
<feature type="transmembrane region" description="Helical" evidence="1">
    <location>
        <begin position="75"/>
        <end position="100"/>
    </location>
</feature>
<dbReference type="AlphaFoldDB" id="A0A1C6V306"/>
<keyword evidence="1" id="KW-0472">Membrane</keyword>
<proteinExistence type="predicted"/>
<evidence type="ECO:0000313" key="2">
    <source>
        <dbReference type="EMBL" id="SCL60300.1"/>
    </source>
</evidence>